<dbReference type="AlphaFoldDB" id="A0A841AIZ6"/>
<accession>A0A841AIZ6</accession>
<feature type="domain" description="N-acetyltransferase" evidence="1">
    <location>
        <begin position="33"/>
        <end position="192"/>
    </location>
</feature>
<dbReference type="GO" id="GO:0008999">
    <property type="term" value="F:protein-N-terminal-alanine acetyltransferase activity"/>
    <property type="evidence" value="ECO:0007669"/>
    <property type="project" value="UniProtKB-EC"/>
</dbReference>
<gene>
    <name evidence="2" type="ORF">HNR70_003073</name>
</gene>
<reference evidence="2 3" key="1">
    <citation type="submission" date="2020-08" db="EMBL/GenBank/DDBJ databases">
        <title>Sequencing the genomes of 1000 actinobacteria strains.</title>
        <authorList>
            <person name="Klenk H.-P."/>
        </authorList>
    </citation>
    <scope>NUCLEOTIDE SEQUENCE [LARGE SCALE GENOMIC DNA]</scope>
    <source>
        <strain evidence="2 3">DSM 28796</strain>
    </source>
</reference>
<sequence>MTAPPTADHPPAVRPPGARPPAALAFPLCTARLALRPFEMADVEAAHRVYGDPEVMRYVAHGEPWSRTETERALQGYRAHQAAHGYAFWVVIERESGELIGDAGLERTAHGVELGYTLARSCWGRGLATEAARAVVEAAVGPLGLVRPPAGLVALVDLRHPASAAVLEKLGFALGPTVTAFGRPHRRFTLQR</sequence>
<dbReference type="PANTHER" id="PTHR43792:SF1">
    <property type="entry name" value="N-ACETYLTRANSFERASE DOMAIN-CONTAINING PROTEIN"/>
    <property type="match status" value="1"/>
</dbReference>
<dbReference type="InterPro" id="IPR016181">
    <property type="entry name" value="Acyl_CoA_acyltransferase"/>
</dbReference>
<dbReference type="RefSeq" id="WP_312857699.1">
    <property type="nucleotide sequence ID" value="NZ_JACHLZ010000001.1"/>
</dbReference>
<evidence type="ECO:0000313" key="2">
    <source>
        <dbReference type="EMBL" id="MBB5833260.1"/>
    </source>
</evidence>
<dbReference type="EMBL" id="JACHLZ010000001">
    <property type="protein sequence ID" value="MBB5833260.1"/>
    <property type="molecule type" value="Genomic_DNA"/>
</dbReference>
<dbReference type="Proteomes" id="UP000588158">
    <property type="component" value="Unassembled WGS sequence"/>
</dbReference>
<keyword evidence="2" id="KW-0012">Acyltransferase</keyword>
<dbReference type="Gene3D" id="3.40.630.30">
    <property type="match status" value="1"/>
</dbReference>
<keyword evidence="2" id="KW-0808">Transferase</keyword>
<dbReference type="InterPro" id="IPR000182">
    <property type="entry name" value="GNAT_dom"/>
</dbReference>
<comment type="caution">
    <text evidence="2">The sequence shown here is derived from an EMBL/GenBank/DDBJ whole genome shotgun (WGS) entry which is preliminary data.</text>
</comment>
<name>A0A841AIZ6_9MICO</name>
<proteinExistence type="predicted"/>
<dbReference type="PANTHER" id="PTHR43792">
    <property type="entry name" value="GNAT FAMILY, PUTATIVE (AFU_ORTHOLOGUE AFUA_3G00765)-RELATED-RELATED"/>
    <property type="match status" value="1"/>
</dbReference>
<evidence type="ECO:0000313" key="3">
    <source>
        <dbReference type="Proteomes" id="UP000588158"/>
    </source>
</evidence>
<dbReference type="PROSITE" id="PS51186">
    <property type="entry name" value="GNAT"/>
    <property type="match status" value="1"/>
</dbReference>
<dbReference type="EC" id="2.3.1.267" evidence="2"/>
<protein>
    <submittedName>
        <fullName evidence="2">Ribosomal-protein-alanine N-acetyltransferase</fullName>
        <ecNumber evidence="2">2.3.1.267</ecNumber>
    </submittedName>
</protein>
<dbReference type="SUPFAM" id="SSF55729">
    <property type="entry name" value="Acyl-CoA N-acyltransferases (Nat)"/>
    <property type="match status" value="1"/>
</dbReference>
<keyword evidence="3" id="KW-1185">Reference proteome</keyword>
<dbReference type="InterPro" id="IPR051531">
    <property type="entry name" value="N-acetyltransferase"/>
</dbReference>
<evidence type="ECO:0000259" key="1">
    <source>
        <dbReference type="PROSITE" id="PS51186"/>
    </source>
</evidence>
<organism evidence="2 3">
    <name type="scientific">Brachybacterium aquaticum</name>
    <dbReference type="NCBI Taxonomy" id="1432564"/>
    <lineage>
        <taxon>Bacteria</taxon>
        <taxon>Bacillati</taxon>
        <taxon>Actinomycetota</taxon>
        <taxon>Actinomycetes</taxon>
        <taxon>Micrococcales</taxon>
        <taxon>Dermabacteraceae</taxon>
        <taxon>Brachybacterium</taxon>
    </lineage>
</organism>
<dbReference type="Pfam" id="PF13302">
    <property type="entry name" value="Acetyltransf_3"/>
    <property type="match status" value="1"/>
</dbReference>